<comment type="caution">
    <text evidence="1">The sequence shown here is derived from an EMBL/GenBank/DDBJ whole genome shotgun (WGS) entry which is preliminary data.</text>
</comment>
<protein>
    <submittedName>
        <fullName evidence="1">Uncharacterized protein</fullName>
    </submittedName>
</protein>
<organism evidence="1 2">
    <name type="scientific">Roseibium sediminicola</name>
    <dbReference type="NCBI Taxonomy" id="2933272"/>
    <lineage>
        <taxon>Bacteria</taxon>
        <taxon>Pseudomonadati</taxon>
        <taxon>Pseudomonadota</taxon>
        <taxon>Alphaproteobacteria</taxon>
        <taxon>Hyphomicrobiales</taxon>
        <taxon>Stappiaceae</taxon>
        <taxon>Roseibium</taxon>
    </lineage>
</organism>
<proteinExistence type="predicted"/>
<sequence>MRELGSEWMATVFWNSTSPSSCHGSTMASMPFRFPLHGLGVLRGHGMDCRVKPGNDE</sequence>
<reference evidence="1" key="1">
    <citation type="submission" date="2022-04" db="EMBL/GenBank/DDBJ databases">
        <title>Roseibium sp. CAU 1639 isolated from mud.</title>
        <authorList>
            <person name="Kim W."/>
        </authorList>
    </citation>
    <scope>NUCLEOTIDE SEQUENCE</scope>
    <source>
        <strain evidence="1">CAU 1639</strain>
    </source>
</reference>
<keyword evidence="2" id="KW-1185">Reference proteome</keyword>
<dbReference type="RefSeq" id="WP_248152252.1">
    <property type="nucleotide sequence ID" value="NZ_JALNMJ010000003.1"/>
</dbReference>
<dbReference type="EMBL" id="JALNMJ010000003">
    <property type="protein sequence ID" value="MCK7611762.1"/>
    <property type="molecule type" value="Genomic_DNA"/>
</dbReference>
<dbReference type="Proteomes" id="UP001431221">
    <property type="component" value="Unassembled WGS sequence"/>
</dbReference>
<name>A0ABT0GQQ3_9HYPH</name>
<evidence type="ECO:0000313" key="1">
    <source>
        <dbReference type="EMBL" id="MCK7611762.1"/>
    </source>
</evidence>
<gene>
    <name evidence="1" type="ORF">M0H32_06300</name>
</gene>
<accession>A0ABT0GQQ3</accession>
<evidence type="ECO:0000313" key="2">
    <source>
        <dbReference type="Proteomes" id="UP001431221"/>
    </source>
</evidence>